<evidence type="ECO:0000313" key="4">
    <source>
        <dbReference type="Proteomes" id="UP000291124"/>
    </source>
</evidence>
<dbReference type="KEGG" id="fnk:E1750_15295"/>
<dbReference type="InterPro" id="IPR013766">
    <property type="entry name" value="Thioredoxin_domain"/>
</dbReference>
<keyword evidence="1" id="KW-0732">Signal</keyword>
<keyword evidence="4" id="KW-1185">Reference proteome</keyword>
<dbReference type="PANTHER" id="PTHR42852:SF18">
    <property type="entry name" value="CHROMOSOME UNDETERMINED SCAFFOLD_47, WHOLE GENOME SHOTGUN SEQUENCE"/>
    <property type="match status" value="1"/>
</dbReference>
<sequence length="404" mass="46540">MKNNLLTIGLLLLCIASFGQDAKVILKQSYEKCQSVQNGYYEMTTYRKRISEKDTTKSSFNLSFKKLKNDSLCSSAFHCKSFSDDATLNEAMYTGDDFVQTTSKDSTATIMSKSLWANEFKSFADNYLLDSPLSSKKSYPLQHDSDFIDNKHVFKFIGEENLNGALCYHIQVNKIPENDSTVAMKTLRQEYHYWIKKDDLIPIQHSIAYDLKMENDTMYQYEKDVLNKYEINNLKDENILTLNSIPTFYKLKNYVPIKKPVHFLLPTDTIAPNWELLSLTDEKVSLKSLKGQLVLIDFFFKACYPCMLALPGLQALSEKYKSKGLRVIGIDPIDKKKDEVEVFLSKRRIKYTVFLSGEDTAKDYQVSSYPAMYLIDKAGKLIFTQDGYEKGFEDTLEEIIKKNL</sequence>
<evidence type="ECO:0000313" key="3">
    <source>
        <dbReference type="EMBL" id="QBN20105.1"/>
    </source>
</evidence>
<dbReference type="Gene3D" id="3.40.30.10">
    <property type="entry name" value="Glutaredoxin"/>
    <property type="match status" value="1"/>
</dbReference>
<dbReference type="InterPro" id="IPR000866">
    <property type="entry name" value="AhpC/TSA"/>
</dbReference>
<feature type="chain" id="PRO_5020597627" evidence="1">
    <location>
        <begin position="23"/>
        <end position="404"/>
    </location>
</feature>
<dbReference type="AlphaFoldDB" id="A0A4P6YH09"/>
<name>A0A4P6YH09_9FLAO</name>
<feature type="domain" description="Thioredoxin" evidence="2">
    <location>
        <begin position="265"/>
        <end position="404"/>
    </location>
</feature>
<accession>A0A4P6YH09</accession>
<dbReference type="PROSITE" id="PS51352">
    <property type="entry name" value="THIOREDOXIN_2"/>
    <property type="match status" value="1"/>
</dbReference>
<evidence type="ECO:0000259" key="2">
    <source>
        <dbReference type="PROSITE" id="PS51352"/>
    </source>
</evidence>
<dbReference type="EMBL" id="CP037933">
    <property type="protein sequence ID" value="QBN20105.1"/>
    <property type="molecule type" value="Genomic_DNA"/>
</dbReference>
<gene>
    <name evidence="3" type="ORF">E1750_15295</name>
</gene>
<dbReference type="Pfam" id="PF00578">
    <property type="entry name" value="AhpC-TSA"/>
    <property type="match status" value="1"/>
</dbReference>
<dbReference type="SUPFAM" id="SSF52833">
    <property type="entry name" value="Thioredoxin-like"/>
    <property type="match status" value="1"/>
</dbReference>
<dbReference type="InterPro" id="IPR050553">
    <property type="entry name" value="Thioredoxin_ResA/DsbE_sf"/>
</dbReference>
<dbReference type="GO" id="GO:0016209">
    <property type="term" value="F:antioxidant activity"/>
    <property type="evidence" value="ECO:0007669"/>
    <property type="project" value="InterPro"/>
</dbReference>
<dbReference type="PANTHER" id="PTHR42852">
    <property type="entry name" value="THIOL:DISULFIDE INTERCHANGE PROTEIN DSBE"/>
    <property type="match status" value="1"/>
</dbReference>
<organism evidence="3 4">
    <name type="scientific">Flavobacterium nackdongense</name>
    <dbReference type="NCBI Taxonomy" id="2547394"/>
    <lineage>
        <taxon>Bacteria</taxon>
        <taxon>Pseudomonadati</taxon>
        <taxon>Bacteroidota</taxon>
        <taxon>Flavobacteriia</taxon>
        <taxon>Flavobacteriales</taxon>
        <taxon>Flavobacteriaceae</taxon>
        <taxon>Flavobacterium</taxon>
    </lineage>
</organism>
<evidence type="ECO:0000256" key="1">
    <source>
        <dbReference type="SAM" id="SignalP"/>
    </source>
</evidence>
<dbReference type="Proteomes" id="UP000291124">
    <property type="component" value="Chromosome"/>
</dbReference>
<dbReference type="OrthoDB" id="9809746at2"/>
<dbReference type="InterPro" id="IPR036249">
    <property type="entry name" value="Thioredoxin-like_sf"/>
</dbReference>
<reference evidence="4" key="1">
    <citation type="submission" date="2019-03" db="EMBL/GenBank/DDBJ databases">
        <title>Flavobacterium sp.</title>
        <authorList>
            <person name="Kim H."/>
        </authorList>
    </citation>
    <scope>NUCLEOTIDE SEQUENCE [LARGE SCALE GENOMIC DNA]</scope>
    <source>
        <strain evidence="4">GS13</strain>
    </source>
</reference>
<feature type="signal peptide" evidence="1">
    <location>
        <begin position="1"/>
        <end position="22"/>
    </location>
</feature>
<proteinExistence type="predicted"/>
<dbReference type="GO" id="GO:0016491">
    <property type="term" value="F:oxidoreductase activity"/>
    <property type="evidence" value="ECO:0007669"/>
    <property type="project" value="InterPro"/>
</dbReference>
<dbReference type="RefSeq" id="WP_133277607.1">
    <property type="nucleotide sequence ID" value="NZ_CP037933.1"/>
</dbReference>
<dbReference type="CDD" id="cd02966">
    <property type="entry name" value="TlpA_like_family"/>
    <property type="match status" value="1"/>
</dbReference>
<protein>
    <submittedName>
        <fullName evidence="3">TlpA family protein disulfide reductase</fullName>
    </submittedName>
</protein>